<keyword evidence="2" id="KW-1185">Reference proteome</keyword>
<dbReference type="Proteomes" id="UP001312908">
    <property type="component" value="Unassembled WGS sequence"/>
</dbReference>
<evidence type="ECO:0000313" key="2">
    <source>
        <dbReference type="Proteomes" id="UP001312908"/>
    </source>
</evidence>
<evidence type="ECO:0000313" key="1">
    <source>
        <dbReference type="EMBL" id="MEE8659404.1"/>
    </source>
</evidence>
<accession>A0ABU7U3H4</accession>
<sequence length="124" mass="14268">MPHQMMVAVFDTARHARAALLQLVEADIPAHSIHHLRRNPVLRRMARGSDLSRTQRRRTVTRGALITIDLTHIVPDRARKILAAHHPFDVRIIQQDVATSTPPDQQYEPSDFNDVVEMTEFYSR</sequence>
<organism evidence="1 2">
    <name type="scientific">Sorlinia euscelidii</name>
    <dbReference type="NCBI Taxonomy" id="3081148"/>
    <lineage>
        <taxon>Bacteria</taxon>
        <taxon>Pseudomonadati</taxon>
        <taxon>Pseudomonadota</taxon>
        <taxon>Alphaproteobacteria</taxon>
        <taxon>Acetobacterales</taxon>
        <taxon>Acetobacteraceae</taxon>
        <taxon>Sorlinia</taxon>
    </lineage>
</organism>
<dbReference type="EMBL" id="JAWJZY010000005">
    <property type="protein sequence ID" value="MEE8659404.1"/>
    <property type="molecule type" value="Genomic_DNA"/>
</dbReference>
<reference evidence="1 2" key="1">
    <citation type="submission" date="2023-10" db="EMBL/GenBank/DDBJ databases">
        <title>Sorlinia euscelidii gen. nov., sp. nov., an acetic acid bacteria isolated from the gut of Euscelidius variegatus emitter.</title>
        <authorList>
            <person name="Michoud G."/>
            <person name="Marasco R."/>
            <person name="Seferji K."/>
            <person name="Gonella E."/>
            <person name="Garuglieri E."/>
            <person name="Alma A."/>
            <person name="Mapelli F."/>
            <person name="Borin S."/>
            <person name="Daffonchio D."/>
            <person name="Crotti E."/>
        </authorList>
    </citation>
    <scope>NUCLEOTIDE SEQUENCE [LARGE SCALE GENOMIC DNA]</scope>
    <source>
        <strain evidence="1 2">EV16P</strain>
    </source>
</reference>
<dbReference type="RefSeq" id="WP_394820231.1">
    <property type="nucleotide sequence ID" value="NZ_JAWJZY010000005.1"/>
</dbReference>
<protein>
    <submittedName>
        <fullName evidence="1">Uncharacterized protein</fullName>
    </submittedName>
</protein>
<proteinExistence type="predicted"/>
<gene>
    <name evidence="1" type="ORF">DOFOFD_10350</name>
</gene>
<name>A0ABU7U3H4_9PROT</name>
<comment type="caution">
    <text evidence="1">The sequence shown here is derived from an EMBL/GenBank/DDBJ whole genome shotgun (WGS) entry which is preliminary data.</text>
</comment>